<dbReference type="PANTHER" id="PTHR43443">
    <property type="entry name" value="3-HEXULOSE-6-PHOSPHATE ISOMERASE"/>
    <property type="match status" value="1"/>
</dbReference>
<accession>A0ABQ4LVQ0</accession>
<name>A0ABQ4LVQ0_9BACL</name>
<comment type="similarity">
    <text evidence="1">Belongs to the SIS family. PHI subfamily.</text>
</comment>
<dbReference type="PANTHER" id="PTHR43443:SF1">
    <property type="entry name" value="3-HEXULOSE-6-PHOSPHATE ISOMERASE"/>
    <property type="match status" value="1"/>
</dbReference>
<keyword evidence="4" id="KW-1185">Reference proteome</keyword>
<dbReference type="EMBL" id="BORW01000009">
    <property type="protein sequence ID" value="GIO67339.1"/>
    <property type="molecule type" value="Genomic_DNA"/>
</dbReference>
<evidence type="ECO:0000313" key="3">
    <source>
        <dbReference type="EMBL" id="GIO67339.1"/>
    </source>
</evidence>
<dbReference type="InterPro" id="IPR017552">
    <property type="entry name" value="PHI/rmpB"/>
</dbReference>
<evidence type="ECO:0000313" key="4">
    <source>
        <dbReference type="Proteomes" id="UP000680638"/>
    </source>
</evidence>
<dbReference type="PROSITE" id="PS51464">
    <property type="entry name" value="SIS"/>
    <property type="match status" value="1"/>
</dbReference>
<dbReference type="NCBIfam" id="TIGR03127">
    <property type="entry name" value="RuMP_HxlB"/>
    <property type="match status" value="1"/>
</dbReference>
<dbReference type="InterPro" id="IPR001347">
    <property type="entry name" value="SIS_dom"/>
</dbReference>
<dbReference type="CDD" id="cd05005">
    <property type="entry name" value="SIS_PHI"/>
    <property type="match status" value="1"/>
</dbReference>
<sequence>MINKLMTILAEARAVLERVDESDVNETAALLAGAPRIFVVGEGRSGLMAKSFAMRLMHLGATSYVIGETITPSIAEGDYVIAVSGSGTTHSVVWTAGKARELGASVIALTTDVESPLARSAVRVLAIPAATKHRREGESASIQPLGSLFDQCVHLVLDAVCLCYAESRGVDNAAAFKQHSNVE</sequence>
<dbReference type="Pfam" id="PF01380">
    <property type="entry name" value="SIS"/>
    <property type="match status" value="1"/>
</dbReference>
<comment type="caution">
    <text evidence="3">The sequence shown here is derived from an EMBL/GenBank/DDBJ whole genome shotgun (WGS) entry which is preliminary data.</text>
</comment>
<gene>
    <name evidence="3" type="ORF">J21TS3_21600</name>
</gene>
<evidence type="ECO:0000256" key="1">
    <source>
        <dbReference type="ARBA" id="ARBA00009235"/>
    </source>
</evidence>
<dbReference type="Proteomes" id="UP000680638">
    <property type="component" value="Unassembled WGS sequence"/>
</dbReference>
<proteinExistence type="inferred from homology"/>
<organism evidence="3 4">
    <name type="scientific">Paenibacillus cookii</name>
    <dbReference type="NCBI Taxonomy" id="157839"/>
    <lineage>
        <taxon>Bacteria</taxon>
        <taxon>Bacillati</taxon>
        <taxon>Bacillota</taxon>
        <taxon>Bacilli</taxon>
        <taxon>Bacillales</taxon>
        <taxon>Paenibacillaceae</taxon>
        <taxon>Paenibacillus</taxon>
    </lineage>
</organism>
<dbReference type="RefSeq" id="WP_212949554.1">
    <property type="nucleotide sequence ID" value="NZ_BORW01000009.1"/>
</dbReference>
<evidence type="ECO:0000259" key="2">
    <source>
        <dbReference type="PROSITE" id="PS51464"/>
    </source>
</evidence>
<reference evidence="3 4" key="1">
    <citation type="submission" date="2021-03" db="EMBL/GenBank/DDBJ databases">
        <title>Antimicrobial resistance genes in bacteria isolated from Japanese honey, and their potential for conferring macrolide and lincosamide resistance in the American foulbrood pathogen Paenibacillus larvae.</title>
        <authorList>
            <person name="Okamoto M."/>
            <person name="Kumagai M."/>
            <person name="Kanamori H."/>
            <person name="Takamatsu D."/>
        </authorList>
    </citation>
    <scope>NUCLEOTIDE SEQUENCE [LARGE SCALE GENOMIC DNA]</scope>
    <source>
        <strain evidence="3 4">J21TS3</strain>
    </source>
</reference>
<feature type="domain" description="SIS" evidence="2">
    <location>
        <begin position="27"/>
        <end position="170"/>
    </location>
</feature>
<dbReference type="SUPFAM" id="SSF53697">
    <property type="entry name" value="SIS domain"/>
    <property type="match status" value="1"/>
</dbReference>
<dbReference type="InterPro" id="IPR046348">
    <property type="entry name" value="SIS_dom_sf"/>
</dbReference>
<dbReference type="Gene3D" id="3.40.50.10490">
    <property type="entry name" value="Glucose-6-phosphate isomerase like protein, domain 1"/>
    <property type="match status" value="1"/>
</dbReference>
<protein>
    <submittedName>
        <fullName evidence="3">6-phospho 3-hexuloisomerase</fullName>
    </submittedName>
</protein>